<dbReference type="Proteomes" id="UP000298664">
    <property type="component" value="Chromosome Circular"/>
</dbReference>
<evidence type="ECO:0000313" key="1">
    <source>
        <dbReference type="EMBL" id="WHA40572.1"/>
    </source>
</evidence>
<dbReference type="AlphaFoldDB" id="A0AAF0KE33"/>
<reference evidence="1" key="1">
    <citation type="submission" date="2023-05" db="EMBL/GenBank/DDBJ databases">
        <title>Complete genome sequence of Agrobacterium larrymoorei CFBP5477.</title>
        <authorList>
            <person name="Yen H.-C."/>
            <person name="Chou L."/>
            <person name="Lin Y.-C."/>
            <person name="Lai E.-M."/>
            <person name="Kuo C.-H."/>
        </authorList>
    </citation>
    <scope>NUCLEOTIDE SEQUENCE</scope>
    <source>
        <strain evidence="1">CFBP5477</strain>
    </source>
</reference>
<dbReference type="EMBL" id="CP124733">
    <property type="protein sequence ID" value="WHA40572.1"/>
    <property type="molecule type" value="Genomic_DNA"/>
</dbReference>
<name>A0AAF0KE33_9HYPH</name>
<proteinExistence type="predicted"/>
<organism evidence="1 2">
    <name type="scientific">Agrobacterium larrymoorei</name>
    <dbReference type="NCBI Taxonomy" id="160699"/>
    <lineage>
        <taxon>Bacteria</taxon>
        <taxon>Pseudomonadati</taxon>
        <taxon>Pseudomonadota</taxon>
        <taxon>Alphaproteobacteria</taxon>
        <taxon>Hyphomicrobiales</taxon>
        <taxon>Rhizobiaceae</taxon>
        <taxon>Rhizobium/Agrobacterium group</taxon>
        <taxon>Agrobacterium</taxon>
    </lineage>
</organism>
<protein>
    <submittedName>
        <fullName evidence="1">Uncharacterized protein</fullName>
    </submittedName>
</protein>
<accession>A0AAF0KE33</accession>
<sequence length="95" mass="10609">MTSEVTRLLAEIRAKAIAAKIAAPTNPVAAEIEATTQKHRTSDQIATHRELYRQAKLHVEKIDAWNAANKDQSARPYLPQMLAYLGAFSYVEKDT</sequence>
<evidence type="ECO:0000313" key="2">
    <source>
        <dbReference type="Proteomes" id="UP000298664"/>
    </source>
</evidence>
<dbReference type="RefSeq" id="WP_137392701.1">
    <property type="nucleotide sequence ID" value="NZ_CP124733.1"/>
</dbReference>
<gene>
    <name evidence="1" type="ORF">CFBP5477_012180</name>
</gene>